<dbReference type="GO" id="GO:0072686">
    <property type="term" value="C:mitotic spindle"/>
    <property type="evidence" value="ECO:0007669"/>
    <property type="project" value="TreeGrafter"/>
</dbReference>
<sequence>MSGKAFAAFCECWTNCANRTRNISALGQVANVVGKPSADTVDLSVQCTKSCTLFAQIAAAKETDLMDAVDWAGVTLVLSNPDLHGKMYRAMEKARRSVITSVDEGNDGAAFVEKVMDVLECSVQQNGTNDTLTSLLDTIFSVSRWALAGSPPKAHATLTRAVAALDLATERKANYARCVSGAFHNLAGTLYNATKYGAAIPFLEDGCKLGGNARELRRQEQIKDDKNADGWKQLDEQLWRRWELLGVCFSKLGNRRSAHASFVECIKAFPYDLYPVCPKWFECSPATVQLGTIVDRTTYLGACELFLDPGQVVLVTDQPLLLERQLASLAASRWKEGVQRVMQTLLRALLDVSKDRAGVLVACLEFGYYTGLSVVDGAADEVELLCADDPTRLHTRASAHLWAALDAHKQAESMPAHVELACRVLEGANAPKKTVASKPLRRTAKAQTPKAQSSKAQSSKVQTPKVETPAQLLELLHLVARVLSLQRHVLLKVRVLDITRRLAQDSDATREGHVIACMELGIEYGRLGKTRRATGLFTQAYGSLGGVPEELCVLVCLRYAEALVLANDVARSVQIYTEAMERAQMSESTEKPAATTVERVYVRVGRLERAAVAASVFGLIQRAREDILMYAEAMLRALRLWNRAVDTLARLSPTSTPDDDPFSASTPSTATKPRRITGITEFRVSEGLLATLFSLCEMYSARGSAREAEYFASQAHELAEGLAAITLSSRAVTRRGEIQMHMRQITEAEASLALATPDGIGRDAAELKGLAGDLSRLQDRDSDAGALYEQAYQILDEVDGQFRALEVDRSRQSAEFGQSVDGDLVADVLRKHIWLLRDNSTAYSALLQRFLALPASLRNNAQENVLLGRLTLHQVYDRFRTDMFLSESTIALPMSVPPPSHDILRTLESAEQLFWLDLTLFARTGDVTRVRDGSVSLAAVRALQTSLGHGNAVDGADAVLVAGLLDGASAIALGREMVEAIEHKVVAARRDDLEWVAAHEGAVTVAAVEDDDDEDASTQLLSEYWTSIKLKYASQAPDISTLSASRMAGVPANWTVVHMTVTDDRRTLFVSRQYGSGTQPPLVFCIPLQGRDGADQHLTYDDAVREFAEIVKLSDQGTRGAVHVDKDDPEARAKWWRERSRLDGRMKELVENIEFCWLGAFKTILSPRSNLLPPAIAELRVQFDRVFQRALRLQDSKVGPQKLDDDLLACFATLSPKCRDEELEDLVYFVLDLYQLHGMPVAVAEVDIDQVVVDLRSVLEEHHRRQRGAAAVPPTNDEHVFLVLDKNLQGLPWESTPILRGRSVSRIPNLDFLLDRIKLASWQKHGAGSAAVVDRAVVNPRKGVCVLNPSGDLHKTEARFSAWTESQRTRNGWETIVGRPPSEMEFLRALSTSDLVVYFGHGGGEQYARAHRIRNLTRCAAVMLWGCSSGLLRDLGDYERIGTPWNYMVAGCPSLVANLWDVTDRDIDLFSQAVFDKLALGGPQRSDPVSVVAAVAQSRDVCKLKYLTGAAPVVYGIPFYL</sequence>
<keyword evidence="8" id="KW-1185">Reference proteome</keyword>
<reference evidence="7" key="1">
    <citation type="submission" date="2023-11" db="EMBL/GenBank/DDBJ databases">
        <authorList>
            <person name="De Vega J J."/>
            <person name="De Vega J J."/>
        </authorList>
    </citation>
    <scope>NUCLEOTIDE SEQUENCE</scope>
</reference>
<dbReference type="Pfam" id="PF03568">
    <property type="entry name" value="Separin_C"/>
    <property type="match status" value="1"/>
</dbReference>
<evidence type="ECO:0000256" key="2">
    <source>
        <dbReference type="ARBA" id="ARBA00012489"/>
    </source>
</evidence>
<dbReference type="GO" id="GO:0044732">
    <property type="term" value="C:mitotic spindle pole body"/>
    <property type="evidence" value="ECO:0007669"/>
    <property type="project" value="TreeGrafter"/>
</dbReference>
<proteinExistence type="predicted"/>
<organism evidence="7 8">
    <name type="scientific">Mycena citricolor</name>
    <dbReference type="NCBI Taxonomy" id="2018698"/>
    <lineage>
        <taxon>Eukaryota</taxon>
        <taxon>Fungi</taxon>
        <taxon>Dikarya</taxon>
        <taxon>Basidiomycota</taxon>
        <taxon>Agaricomycotina</taxon>
        <taxon>Agaricomycetes</taxon>
        <taxon>Agaricomycetidae</taxon>
        <taxon>Agaricales</taxon>
        <taxon>Marasmiineae</taxon>
        <taxon>Mycenaceae</taxon>
        <taxon>Mycena</taxon>
    </lineage>
</organism>
<name>A0AAD2Q5W9_9AGAR</name>
<accession>A0AAD2Q5W9</accession>
<keyword evidence="3" id="KW-0378">Hydrolase</keyword>
<feature type="region of interest" description="Disordered" evidence="5">
    <location>
        <begin position="652"/>
        <end position="673"/>
    </location>
</feature>
<evidence type="ECO:0000256" key="1">
    <source>
        <dbReference type="ARBA" id="ARBA00000451"/>
    </source>
</evidence>
<dbReference type="InterPro" id="IPR005314">
    <property type="entry name" value="Peptidase_C50"/>
</dbReference>
<dbReference type="InterPro" id="IPR011990">
    <property type="entry name" value="TPR-like_helical_dom_sf"/>
</dbReference>
<dbReference type="PANTHER" id="PTHR12792">
    <property type="entry name" value="EXTRA SPINDLE POLES 1-RELATED"/>
    <property type="match status" value="1"/>
</dbReference>
<comment type="caution">
    <text evidence="7">The sequence shown here is derived from an EMBL/GenBank/DDBJ whole genome shotgun (WGS) entry which is preliminary data.</text>
</comment>
<feature type="compositionally biased region" description="Low complexity" evidence="5">
    <location>
        <begin position="445"/>
        <end position="462"/>
    </location>
</feature>
<keyword evidence="4" id="KW-0159">Chromosome partition</keyword>
<dbReference type="EC" id="3.4.22.49" evidence="2"/>
<dbReference type="GO" id="GO:0051307">
    <property type="term" value="P:meiotic chromosome separation"/>
    <property type="evidence" value="ECO:0007669"/>
    <property type="project" value="TreeGrafter"/>
</dbReference>
<dbReference type="InterPro" id="IPR030397">
    <property type="entry name" value="SEPARIN_core_dom"/>
</dbReference>
<dbReference type="GO" id="GO:0005634">
    <property type="term" value="C:nucleus"/>
    <property type="evidence" value="ECO:0007669"/>
    <property type="project" value="InterPro"/>
</dbReference>
<evidence type="ECO:0000259" key="6">
    <source>
        <dbReference type="PROSITE" id="PS51700"/>
    </source>
</evidence>
<evidence type="ECO:0000256" key="5">
    <source>
        <dbReference type="SAM" id="MobiDB-lite"/>
    </source>
</evidence>
<dbReference type="PANTHER" id="PTHR12792:SF0">
    <property type="entry name" value="SEPARIN"/>
    <property type="match status" value="1"/>
</dbReference>
<protein>
    <recommendedName>
        <fullName evidence="2">separase</fullName>
        <ecNumber evidence="2">3.4.22.49</ecNumber>
    </recommendedName>
</protein>
<evidence type="ECO:0000256" key="3">
    <source>
        <dbReference type="ARBA" id="ARBA00022801"/>
    </source>
</evidence>
<gene>
    <name evidence="7" type="ORF">MYCIT1_LOCUS26640</name>
</gene>
<evidence type="ECO:0000313" key="8">
    <source>
        <dbReference type="Proteomes" id="UP001295794"/>
    </source>
</evidence>
<dbReference type="GO" id="GO:0005737">
    <property type="term" value="C:cytoplasm"/>
    <property type="evidence" value="ECO:0007669"/>
    <property type="project" value="TreeGrafter"/>
</dbReference>
<comment type="catalytic activity">
    <reaction evidence="1">
        <text>All bonds known to be hydrolyzed by this endopeptidase have arginine in P1 and an acidic residue in P4. P6 is often occupied by an acidic residue or by a hydroxy-amino-acid residue, the phosphorylation of which enhances cleavage.</text>
        <dbReference type="EC" id="3.4.22.49"/>
    </reaction>
</comment>
<dbReference type="PROSITE" id="PS51700">
    <property type="entry name" value="SEPARIN"/>
    <property type="match status" value="1"/>
</dbReference>
<evidence type="ECO:0000313" key="7">
    <source>
        <dbReference type="EMBL" id="CAK5277632.1"/>
    </source>
</evidence>
<dbReference type="SUPFAM" id="SSF48452">
    <property type="entry name" value="TPR-like"/>
    <property type="match status" value="2"/>
</dbReference>
<dbReference type="GO" id="GO:0006508">
    <property type="term" value="P:proteolysis"/>
    <property type="evidence" value="ECO:0007669"/>
    <property type="project" value="InterPro"/>
</dbReference>
<dbReference type="Proteomes" id="UP001295794">
    <property type="component" value="Unassembled WGS sequence"/>
</dbReference>
<feature type="domain" description="Peptidase C50" evidence="6">
    <location>
        <begin position="1340"/>
        <end position="1438"/>
    </location>
</feature>
<dbReference type="GO" id="GO:0004197">
    <property type="term" value="F:cysteine-type endopeptidase activity"/>
    <property type="evidence" value="ECO:0007669"/>
    <property type="project" value="InterPro"/>
</dbReference>
<feature type="region of interest" description="Disordered" evidence="5">
    <location>
        <begin position="433"/>
        <end position="463"/>
    </location>
</feature>
<evidence type="ECO:0000256" key="4">
    <source>
        <dbReference type="ARBA" id="ARBA00022829"/>
    </source>
</evidence>
<dbReference type="Gene3D" id="1.25.40.10">
    <property type="entry name" value="Tetratricopeptide repeat domain"/>
    <property type="match status" value="1"/>
</dbReference>
<dbReference type="EMBL" id="CAVNYO010000419">
    <property type="protein sequence ID" value="CAK5277632.1"/>
    <property type="molecule type" value="Genomic_DNA"/>
</dbReference>